<evidence type="ECO:0000256" key="6">
    <source>
        <dbReference type="ARBA" id="ARBA00022729"/>
    </source>
</evidence>
<evidence type="ECO:0000313" key="22">
    <source>
        <dbReference type="Proteomes" id="UP000189703"/>
    </source>
</evidence>
<accession>A0A1U7ZHR0</accession>
<evidence type="ECO:0000256" key="10">
    <source>
        <dbReference type="ARBA" id="ARBA00022989"/>
    </source>
</evidence>
<dbReference type="FunFam" id="2.90.10.10:FF:000005">
    <property type="entry name" value="G-type lectin S-receptor-like serine/threonine-protein kinase"/>
    <property type="match status" value="1"/>
</dbReference>
<dbReference type="SUPFAM" id="SSF51110">
    <property type="entry name" value="alpha-D-mannose-specific plant lectins"/>
    <property type="match status" value="1"/>
</dbReference>
<dbReference type="InterPro" id="IPR008271">
    <property type="entry name" value="Ser/Thr_kinase_AS"/>
</dbReference>
<dbReference type="GO" id="GO:0106310">
    <property type="term" value="F:protein serine kinase activity"/>
    <property type="evidence" value="ECO:0007669"/>
    <property type="project" value="RHEA"/>
</dbReference>
<feature type="transmembrane region" description="Helical" evidence="20">
    <location>
        <begin position="446"/>
        <end position="468"/>
    </location>
</feature>
<dbReference type="FunFam" id="3.30.200.20:FF:000330">
    <property type="entry name" value="G-type lectin S-receptor-like serine/threonine-protein kinase At4g03230"/>
    <property type="match status" value="1"/>
</dbReference>
<dbReference type="Pfam" id="PF01453">
    <property type="entry name" value="B_lectin"/>
    <property type="match status" value="1"/>
</dbReference>
<evidence type="ECO:0000256" key="18">
    <source>
        <dbReference type="PROSITE-ProRule" id="PRU00076"/>
    </source>
</evidence>
<dbReference type="InterPro" id="IPR001480">
    <property type="entry name" value="Bulb-type_lectin_dom"/>
</dbReference>
<keyword evidence="4 17" id="KW-0808">Transferase</keyword>
<keyword evidence="18" id="KW-0245">EGF-like domain</keyword>
<dbReference type="PANTHER" id="PTHR27002:SF1103">
    <property type="entry name" value="RECEPTOR-LIKE SERINE_THREONINE-PROTEIN KINASE"/>
    <property type="match status" value="1"/>
</dbReference>
<comment type="subcellular location">
    <subcellularLocation>
        <location evidence="1">Cell membrane</location>
        <topology evidence="1">Single-pass type I membrane protein</topology>
    </subcellularLocation>
</comment>
<dbReference type="PROSITE" id="PS50026">
    <property type="entry name" value="EGF_3"/>
    <property type="match status" value="1"/>
</dbReference>
<dbReference type="CDD" id="cd14066">
    <property type="entry name" value="STKc_IRAK"/>
    <property type="match status" value="1"/>
</dbReference>
<dbReference type="EC" id="2.7.11.1" evidence="17"/>
<dbReference type="SUPFAM" id="SSF56112">
    <property type="entry name" value="Protein kinase-like (PK-like)"/>
    <property type="match status" value="1"/>
</dbReference>
<dbReference type="InterPro" id="IPR000742">
    <property type="entry name" value="EGF"/>
</dbReference>
<keyword evidence="22" id="KW-1185">Reference proteome</keyword>
<dbReference type="Gene3D" id="1.10.510.10">
    <property type="entry name" value="Transferase(Phosphotransferase) domain 1"/>
    <property type="match status" value="1"/>
</dbReference>
<dbReference type="GO" id="GO:0048544">
    <property type="term" value="P:recognition of pollen"/>
    <property type="evidence" value="ECO:0007669"/>
    <property type="project" value="InterPro"/>
</dbReference>
<dbReference type="InterPro" id="IPR003609">
    <property type="entry name" value="Pan_app"/>
</dbReference>
<dbReference type="GO" id="GO:0005886">
    <property type="term" value="C:plasma membrane"/>
    <property type="evidence" value="ECO:0000318"/>
    <property type="project" value="GO_Central"/>
</dbReference>
<dbReference type="RefSeq" id="XP_010247751.1">
    <property type="nucleotide sequence ID" value="XM_010249449.1"/>
</dbReference>
<comment type="catalytic activity">
    <reaction evidence="15 17">
        <text>L-threonyl-[protein] + ATP = O-phospho-L-threonyl-[protein] + ADP + H(+)</text>
        <dbReference type="Rhea" id="RHEA:46608"/>
        <dbReference type="Rhea" id="RHEA-COMP:11060"/>
        <dbReference type="Rhea" id="RHEA-COMP:11605"/>
        <dbReference type="ChEBI" id="CHEBI:15378"/>
        <dbReference type="ChEBI" id="CHEBI:30013"/>
        <dbReference type="ChEBI" id="CHEBI:30616"/>
        <dbReference type="ChEBI" id="CHEBI:61977"/>
        <dbReference type="ChEBI" id="CHEBI:456216"/>
        <dbReference type="EC" id="2.7.11.1"/>
    </reaction>
</comment>
<evidence type="ECO:0000256" key="8">
    <source>
        <dbReference type="ARBA" id="ARBA00022777"/>
    </source>
</evidence>
<dbReference type="CDD" id="cd00028">
    <property type="entry name" value="B_lectin"/>
    <property type="match status" value="1"/>
</dbReference>
<evidence type="ECO:0000256" key="12">
    <source>
        <dbReference type="ARBA" id="ARBA00023157"/>
    </source>
</evidence>
<comment type="caution">
    <text evidence="18">Lacks conserved residue(s) required for the propagation of feature annotation.</text>
</comment>
<keyword evidence="13" id="KW-0675">Receptor</keyword>
<sequence length="849" mass="95088">MVSHKRLLMNTFSLFLVFQFCHSIDTITANQSITDDGDSQILVSAGKHFVLGFFSPGNSSNRYVGIWYNASKQMVVWVANREKPIKGSTGVFKISREGNLVIIDRNQEGPPLWSANNISIPSNKYFAKLLDNGNLVLSPQDDSGNIVWQSFDYPTHTHLPGMQLGFNRQTGKNKSLTSWKSPDDPASGDYSLQLDPQGSPQLFLYKGSVPVWRSGPWMGDNWSGVHQPMGTFFHYQYVNSSDEVYVTYNNTANFTFSIYAVFMLNDSGSFQWLIWSNVQPVWTRYWEALKERCDEYGRCGGYSSCTTNANNGFECACVPGFQPNKSGAAAGGDGSEGCVRERRLECGLGKAEEEFLKLEHVKLPDTVAARVLNDRSMSQEECEKECLSNCNCTGYSKVNISGGGSGSGCMSWYGELMDIRHYSDGGQDLYVRVARRNSKGFNKRRMLVALLTVPVILLAFILCCYYLLQKRQRKVTTKMQPHQELLFNSNANPEEFKSSFVAAELQEAEINSELSFFDLSVVVAATDNFSSSNKLGQGGFGPVYKGRLSNGQEIAVKRLSKYSGQGIVEFKNEVMLIAKLQHRNLVRLLGCCIQDEEKMLIYEYMPNKSLDYFLFDETRRQLLQWEKRLEIIVGIARGVLYLHQDSLLRIIHRDLKASNILLDSDMNPKISDFGMARIFGRSQTEANTNRVVGTYGYMSPEYAMDGLFSVKSDVFSFGVLLLEIISGKKNTGYNYKDPYMNLIGHAWELWREGKGLDIVDSCMGEGDCYPGDEVLRCIHVGLLCVQESPSDRPTMSNVVFMLSNQTIMPPPNQPAFIMKRAPYADSSSSATGTASCSINEVTISVVEGR</sequence>
<dbReference type="PROSITE" id="PS50011">
    <property type="entry name" value="PROTEIN_KINASE_DOM"/>
    <property type="match status" value="1"/>
</dbReference>
<dbReference type="PIRSF" id="PIRSF000641">
    <property type="entry name" value="SRK"/>
    <property type="match status" value="1"/>
</dbReference>
<protein>
    <recommendedName>
        <fullName evidence="17">Receptor-like serine/threonine-protein kinase</fullName>
        <ecNumber evidence="17">2.7.11.1</ecNumber>
    </recommendedName>
</protein>
<keyword evidence="7 17" id="KW-0547">Nucleotide-binding</keyword>
<dbReference type="Pfam" id="PF00954">
    <property type="entry name" value="S_locus_glycop"/>
    <property type="match status" value="1"/>
</dbReference>
<comment type="catalytic activity">
    <reaction evidence="16 17">
        <text>L-seryl-[protein] + ATP = O-phospho-L-seryl-[protein] + ADP + H(+)</text>
        <dbReference type="Rhea" id="RHEA:17989"/>
        <dbReference type="Rhea" id="RHEA-COMP:9863"/>
        <dbReference type="Rhea" id="RHEA-COMP:11604"/>
        <dbReference type="ChEBI" id="CHEBI:15378"/>
        <dbReference type="ChEBI" id="CHEBI:29999"/>
        <dbReference type="ChEBI" id="CHEBI:30616"/>
        <dbReference type="ChEBI" id="CHEBI:83421"/>
        <dbReference type="ChEBI" id="CHEBI:456216"/>
        <dbReference type="EC" id="2.7.11.1"/>
    </reaction>
</comment>
<evidence type="ECO:0000313" key="23">
    <source>
        <dbReference type="RefSeq" id="XP_010247751.1"/>
    </source>
</evidence>
<dbReference type="PROSITE" id="PS50948">
    <property type="entry name" value="PAN"/>
    <property type="match status" value="1"/>
</dbReference>
<evidence type="ECO:0000256" key="3">
    <source>
        <dbReference type="ARBA" id="ARBA00022527"/>
    </source>
</evidence>
<dbReference type="InterPro" id="IPR001245">
    <property type="entry name" value="Ser-Thr/Tyr_kinase_cat_dom"/>
</dbReference>
<dbReference type="InterPro" id="IPR000858">
    <property type="entry name" value="S_locus_glycoprot_dom"/>
</dbReference>
<evidence type="ECO:0000256" key="7">
    <source>
        <dbReference type="ARBA" id="ARBA00022741"/>
    </source>
</evidence>
<feature type="compositionally biased region" description="Polar residues" evidence="19">
    <location>
        <begin position="170"/>
        <end position="180"/>
    </location>
</feature>
<evidence type="ECO:0000256" key="15">
    <source>
        <dbReference type="ARBA" id="ARBA00047899"/>
    </source>
</evidence>
<evidence type="ECO:0000256" key="17">
    <source>
        <dbReference type="PIRNR" id="PIRNR000641"/>
    </source>
</evidence>
<dbReference type="GO" id="GO:0004674">
    <property type="term" value="F:protein serine/threonine kinase activity"/>
    <property type="evidence" value="ECO:0000318"/>
    <property type="project" value="GO_Central"/>
</dbReference>
<dbReference type="Proteomes" id="UP000189703">
    <property type="component" value="Unplaced"/>
</dbReference>
<feature type="signal peptide" evidence="21">
    <location>
        <begin position="1"/>
        <end position="23"/>
    </location>
</feature>
<dbReference type="GO" id="GO:0006955">
    <property type="term" value="P:immune response"/>
    <property type="evidence" value="ECO:0000318"/>
    <property type="project" value="GO_Central"/>
</dbReference>
<feature type="region of interest" description="Disordered" evidence="19">
    <location>
        <begin position="170"/>
        <end position="190"/>
    </location>
</feature>
<dbReference type="FunCoup" id="A0A1U7ZHR0">
    <property type="interactions" value="180"/>
</dbReference>
<dbReference type="PROSITE" id="PS50927">
    <property type="entry name" value="BULB_LECTIN"/>
    <property type="match status" value="1"/>
</dbReference>
<keyword evidence="5 20" id="KW-0812">Transmembrane</keyword>
<dbReference type="Gene3D" id="3.30.200.20">
    <property type="entry name" value="Phosphorylase Kinase, domain 1"/>
    <property type="match status" value="1"/>
</dbReference>
<keyword evidence="3 17" id="KW-0723">Serine/threonine-protein kinase</keyword>
<organism evidence="22 23">
    <name type="scientific">Nelumbo nucifera</name>
    <name type="common">Sacred lotus</name>
    <dbReference type="NCBI Taxonomy" id="4432"/>
    <lineage>
        <taxon>Eukaryota</taxon>
        <taxon>Viridiplantae</taxon>
        <taxon>Streptophyta</taxon>
        <taxon>Embryophyta</taxon>
        <taxon>Tracheophyta</taxon>
        <taxon>Spermatophyta</taxon>
        <taxon>Magnoliopsida</taxon>
        <taxon>Proteales</taxon>
        <taxon>Nelumbonaceae</taxon>
        <taxon>Nelumbo</taxon>
    </lineage>
</organism>
<gene>
    <name evidence="23" type="primary">LOC104590712</name>
</gene>
<evidence type="ECO:0000256" key="4">
    <source>
        <dbReference type="ARBA" id="ARBA00022679"/>
    </source>
</evidence>
<name>A0A1U7ZHR0_NELNU</name>
<dbReference type="Pfam" id="PF07714">
    <property type="entry name" value="PK_Tyr_Ser-Thr"/>
    <property type="match status" value="1"/>
</dbReference>
<dbReference type="Pfam" id="PF08276">
    <property type="entry name" value="PAN_2"/>
    <property type="match status" value="1"/>
</dbReference>
<keyword evidence="12" id="KW-1015">Disulfide bond</keyword>
<evidence type="ECO:0000256" key="2">
    <source>
        <dbReference type="ARBA" id="ARBA00022475"/>
    </source>
</evidence>
<evidence type="ECO:0000256" key="13">
    <source>
        <dbReference type="ARBA" id="ARBA00023170"/>
    </source>
</evidence>
<dbReference type="SMART" id="SM00108">
    <property type="entry name" value="B_lectin"/>
    <property type="match status" value="1"/>
</dbReference>
<dbReference type="Gene3D" id="2.90.10.10">
    <property type="entry name" value="Bulb-type lectin domain"/>
    <property type="match status" value="1"/>
</dbReference>
<dbReference type="CDD" id="cd00053">
    <property type="entry name" value="EGF"/>
    <property type="match status" value="1"/>
</dbReference>
<dbReference type="SMART" id="SM00220">
    <property type="entry name" value="S_TKc"/>
    <property type="match status" value="1"/>
</dbReference>
<reference evidence="23" key="1">
    <citation type="submission" date="2025-08" db="UniProtKB">
        <authorList>
            <consortium name="RefSeq"/>
        </authorList>
    </citation>
    <scope>IDENTIFICATION</scope>
</reference>
<evidence type="ECO:0000256" key="19">
    <source>
        <dbReference type="SAM" id="MobiDB-lite"/>
    </source>
</evidence>
<keyword evidence="10 20" id="KW-1133">Transmembrane helix</keyword>
<evidence type="ECO:0000256" key="21">
    <source>
        <dbReference type="SAM" id="SignalP"/>
    </source>
</evidence>
<dbReference type="PROSITE" id="PS00108">
    <property type="entry name" value="PROTEIN_KINASE_ST"/>
    <property type="match status" value="1"/>
</dbReference>
<dbReference type="CDD" id="cd01098">
    <property type="entry name" value="PAN_AP_plant"/>
    <property type="match status" value="1"/>
</dbReference>
<keyword evidence="14" id="KW-0325">Glycoprotein</keyword>
<evidence type="ECO:0000256" key="5">
    <source>
        <dbReference type="ARBA" id="ARBA00022692"/>
    </source>
</evidence>
<dbReference type="InterPro" id="IPR036426">
    <property type="entry name" value="Bulb-type_lectin_dom_sf"/>
</dbReference>
<dbReference type="InterPro" id="IPR011009">
    <property type="entry name" value="Kinase-like_dom_sf"/>
</dbReference>
<dbReference type="GO" id="GO:0007165">
    <property type="term" value="P:signal transduction"/>
    <property type="evidence" value="ECO:0000318"/>
    <property type="project" value="GO_Central"/>
</dbReference>
<dbReference type="GeneID" id="104590712"/>
<comment type="similarity">
    <text evidence="17">Belongs to the protein kinase superfamily. Ser/Thr protein kinase family.</text>
</comment>
<dbReference type="InterPro" id="IPR024171">
    <property type="entry name" value="SRK-like_kinase"/>
</dbReference>
<dbReference type="OrthoDB" id="785331at2759"/>
<dbReference type="InterPro" id="IPR021820">
    <property type="entry name" value="S-locus_recpt_kinase_C"/>
</dbReference>
<evidence type="ECO:0000256" key="11">
    <source>
        <dbReference type="ARBA" id="ARBA00023136"/>
    </source>
</evidence>
<evidence type="ECO:0000256" key="9">
    <source>
        <dbReference type="ARBA" id="ARBA00022840"/>
    </source>
</evidence>
<dbReference type="GO" id="GO:0005524">
    <property type="term" value="F:ATP binding"/>
    <property type="evidence" value="ECO:0007669"/>
    <property type="project" value="UniProtKB-KW"/>
</dbReference>
<keyword evidence="6 21" id="KW-0732">Signal</keyword>
<dbReference type="eggNOG" id="ENOG502QUDG">
    <property type="taxonomic scope" value="Eukaryota"/>
</dbReference>
<proteinExistence type="inferred from homology"/>
<dbReference type="Pfam" id="PF11883">
    <property type="entry name" value="DUF3403"/>
    <property type="match status" value="1"/>
</dbReference>
<dbReference type="PANTHER" id="PTHR27002">
    <property type="entry name" value="RECEPTOR-LIKE SERINE/THREONINE-PROTEIN KINASE SD1-8"/>
    <property type="match status" value="1"/>
</dbReference>
<dbReference type="OMA" id="AHECEEN"/>
<keyword evidence="8 17" id="KW-0418">Kinase</keyword>
<evidence type="ECO:0000256" key="14">
    <source>
        <dbReference type="ARBA" id="ARBA00023180"/>
    </source>
</evidence>
<dbReference type="FunFam" id="1.10.510.10:FF:000060">
    <property type="entry name" value="G-type lectin S-receptor-like serine/threonine-protein kinase"/>
    <property type="match status" value="1"/>
</dbReference>
<keyword evidence="2" id="KW-1003">Cell membrane</keyword>
<dbReference type="KEGG" id="nnu:104590712"/>
<feature type="chain" id="PRO_5043926814" description="Receptor-like serine/threonine-protein kinase" evidence="21">
    <location>
        <begin position="24"/>
        <end position="849"/>
    </location>
</feature>
<evidence type="ECO:0000256" key="16">
    <source>
        <dbReference type="ARBA" id="ARBA00048679"/>
    </source>
</evidence>
<keyword evidence="9 17" id="KW-0067">ATP-binding</keyword>
<dbReference type="InterPro" id="IPR000719">
    <property type="entry name" value="Prot_kinase_dom"/>
</dbReference>
<dbReference type="AlphaFoldDB" id="A0A1U7ZHR0"/>
<evidence type="ECO:0000256" key="20">
    <source>
        <dbReference type="SAM" id="Phobius"/>
    </source>
</evidence>
<keyword evidence="11 20" id="KW-0472">Membrane</keyword>
<dbReference type="SMART" id="SM00473">
    <property type="entry name" value="PAN_AP"/>
    <property type="match status" value="1"/>
</dbReference>
<evidence type="ECO:0000256" key="1">
    <source>
        <dbReference type="ARBA" id="ARBA00004251"/>
    </source>
</evidence>